<reference evidence="2" key="1">
    <citation type="journal article" date="2021" name="PeerJ">
        <title>Extensive microbial diversity within the chicken gut microbiome revealed by metagenomics and culture.</title>
        <authorList>
            <person name="Gilroy R."/>
            <person name="Ravi A."/>
            <person name="Getino M."/>
            <person name="Pursley I."/>
            <person name="Horton D.L."/>
            <person name="Alikhan N.F."/>
            <person name="Baker D."/>
            <person name="Gharbi K."/>
            <person name="Hall N."/>
            <person name="Watson M."/>
            <person name="Adriaenssens E.M."/>
            <person name="Foster-Nyarko E."/>
            <person name="Jarju S."/>
            <person name="Secka A."/>
            <person name="Antonio M."/>
            <person name="Oren A."/>
            <person name="Chaudhuri R.R."/>
            <person name="La Ragione R."/>
            <person name="Hildebrand F."/>
            <person name="Pallen M.J."/>
        </authorList>
    </citation>
    <scope>NUCLEOTIDE SEQUENCE</scope>
    <source>
        <strain evidence="2">ChiBcec2-3848</strain>
    </source>
</reference>
<organism evidence="2 3">
    <name type="scientific">Candidatus Blautia merdavium</name>
    <dbReference type="NCBI Taxonomy" id="2838494"/>
    <lineage>
        <taxon>Bacteria</taxon>
        <taxon>Bacillati</taxon>
        <taxon>Bacillota</taxon>
        <taxon>Clostridia</taxon>
        <taxon>Lachnospirales</taxon>
        <taxon>Lachnospiraceae</taxon>
        <taxon>Blautia</taxon>
    </lineage>
</organism>
<evidence type="ECO:0000256" key="1">
    <source>
        <dbReference type="SAM" id="Coils"/>
    </source>
</evidence>
<proteinExistence type="predicted"/>
<evidence type="ECO:0000313" key="2">
    <source>
        <dbReference type="EMBL" id="HJC62734.1"/>
    </source>
</evidence>
<keyword evidence="1" id="KW-0175">Coiled coil</keyword>
<accession>A0A9D2PM42</accession>
<name>A0A9D2PM42_9FIRM</name>
<reference evidence="2" key="2">
    <citation type="submission" date="2021-04" db="EMBL/GenBank/DDBJ databases">
        <authorList>
            <person name="Gilroy R."/>
        </authorList>
    </citation>
    <scope>NUCLEOTIDE SEQUENCE</scope>
    <source>
        <strain evidence="2">ChiBcec2-3848</strain>
    </source>
</reference>
<comment type="caution">
    <text evidence="2">The sequence shown here is derived from an EMBL/GenBank/DDBJ whole genome shotgun (WGS) entry which is preliminary data.</text>
</comment>
<dbReference type="EMBL" id="DWVZ01000048">
    <property type="protein sequence ID" value="HJC62734.1"/>
    <property type="molecule type" value="Genomic_DNA"/>
</dbReference>
<gene>
    <name evidence="2" type="ORF">H9753_03820</name>
</gene>
<protein>
    <submittedName>
        <fullName evidence="2">Uncharacterized protein</fullName>
    </submittedName>
</protein>
<feature type="coiled-coil region" evidence="1">
    <location>
        <begin position="151"/>
        <end position="178"/>
    </location>
</feature>
<dbReference type="AlphaFoldDB" id="A0A9D2PM42"/>
<sequence>MDKMIIFYEDSKQSCRQFAQKLEQYENVQCRKASLYRDQPLIFAKGSRIGLVFESSNGKVPDIISHVIWRIVAEKQESHMIYITGGSREFLALRRAREDMQARGYAVKYIYTGYILEKLPLEKNRFPEYIMENLKQNRENVPAKGKKEFSKKEIRKKLWQERKQYKNYKKKKEAADNK</sequence>
<evidence type="ECO:0000313" key="3">
    <source>
        <dbReference type="Proteomes" id="UP000823886"/>
    </source>
</evidence>
<dbReference type="Proteomes" id="UP000823886">
    <property type="component" value="Unassembled WGS sequence"/>
</dbReference>